<gene>
    <name evidence="1" type="ORF">MU516_12930</name>
</gene>
<organism evidence="1 2">
    <name type="scientific">Paracoccus maritimus</name>
    <dbReference type="NCBI Taxonomy" id="2933292"/>
    <lineage>
        <taxon>Bacteria</taxon>
        <taxon>Pseudomonadati</taxon>
        <taxon>Pseudomonadota</taxon>
        <taxon>Alphaproteobacteria</taxon>
        <taxon>Rhodobacterales</taxon>
        <taxon>Paracoccaceae</taxon>
        <taxon>Paracoccus</taxon>
    </lineage>
</organism>
<sequence>MPHFPLFGPAVVRKPVLAPDDALVQDRWTDFDDEMIRLDAIVIDNNIGGSDPTLQVRACDGMNWTIELATRSRNLKAGLTESQALPGDPVSVVGRRTAHFGENRIKATHVTIGEKTFDLSPDRAA</sequence>
<dbReference type="RefSeq" id="WP_260277642.1">
    <property type="nucleotide sequence ID" value="NZ_JANAVZ010000007.1"/>
</dbReference>
<reference evidence="1 2" key="1">
    <citation type="submission" date="2022-04" db="EMBL/GenBank/DDBJ databases">
        <title>Paracoccus sp. YLB-12 draft genome sequence.</title>
        <authorList>
            <person name="Yu L."/>
        </authorList>
    </citation>
    <scope>NUCLEOTIDE SEQUENCE [LARGE SCALE GENOMIC DNA]</scope>
    <source>
        <strain evidence="1 2">YLB-12</strain>
    </source>
</reference>
<name>A0ABT2KD69_9RHOB</name>
<dbReference type="Proteomes" id="UP001320702">
    <property type="component" value="Unassembled WGS sequence"/>
</dbReference>
<accession>A0ABT2KD69</accession>
<evidence type="ECO:0000313" key="1">
    <source>
        <dbReference type="EMBL" id="MCT4333769.1"/>
    </source>
</evidence>
<comment type="caution">
    <text evidence="1">The sequence shown here is derived from an EMBL/GenBank/DDBJ whole genome shotgun (WGS) entry which is preliminary data.</text>
</comment>
<keyword evidence="2" id="KW-1185">Reference proteome</keyword>
<dbReference type="EMBL" id="JANAVZ010000007">
    <property type="protein sequence ID" value="MCT4333769.1"/>
    <property type="molecule type" value="Genomic_DNA"/>
</dbReference>
<evidence type="ECO:0000313" key="2">
    <source>
        <dbReference type="Proteomes" id="UP001320702"/>
    </source>
</evidence>
<protein>
    <submittedName>
        <fullName evidence="1">Uncharacterized protein</fullName>
    </submittedName>
</protein>
<proteinExistence type="predicted"/>